<feature type="region of interest" description="Disordered" evidence="1">
    <location>
        <begin position="47"/>
        <end position="280"/>
    </location>
</feature>
<sequence>MTRAALTGDHGSGVQGGSQRPVTVPPGLQGGSCGSASAAVLVKREVVQSSEAVGPAPCSREAPGAGADVRAPFDEAPAEAGPELTTVAPAARASADVASADGASADGASAPGNASWRTDDGPLTPPVRQGRGAAVVARGVDEAASPPDAVVQEPGSARALLEGTAMASSQTEPNLWSQQTEQQAEAEPQTQPLSPQLVEGGSSGVPGVAATGPPGRSTPDLAGAQAPRAGDHSGGPNAVGNKEAEQNEEEEVDEEEEEEREEEEEEEAEQQPQQQQEGSAAVRAQLLVTGTRTLYLLPSRLVEGPLRDQVYGRDAARLSLELRAEGASTTLDLDVRRHVCGTHERYTMPGLRAALDERGVLYTGVLELEAAPGGGGRLRGILRRGKMSETTHAAVNASGRAQAEKQGVRELRSLFIGAGPGGCVPQTRSAAAARAVGQVRTHTSGGAGAGAAAAATKLLQLPWLPLQRTAQKGAAVAAAAGPAILSAMRANRGGGSSGGLAAPIAETLRGLSRPMGADAASHVAFTLYNGAATAFLPVEQVAALFPSHAEGLLSGRTTALGAQVVLAVEAPPPPPAAAAAVEPAATMEAEPAATGQRAETVAEVAAEAVATMEAEPAAAGQRAETLAEAAADEVAMEAEPAAAGQRAGPAAAAAAAVADEALKMEPAEAAGKGGAVRGPEGPPAGGDMLAAATALALPPPPPPPPLLPPSPAALHAAAAPEGAAAPPLAPGGEDEESRQPGDPEAAVAAAAGAEPSPPDGADAAAAPPSAEATSGAPPPPPPPPLPPGLQLEARLQPLHNRTWTLTLRKAPVRDLLLHALGPAGPKGPTRLRMRLWSAGPTAEGQPCVRATEVAAAFTKRSREVLDEEGGAEGGEGRVGADGGTGTSGSAASDSSSDSSGVEGSGEDGKQARKQRMLRRRLGGTARAPAAQPAAASTRRATRLEPSGLGRRSLVTFTMTKDGPCSSSLLPSQAALLFPEHLHAVESDGAPPRAHVTLEVPTQPSQTAAGGAGSSRPRPPLALEATLGAQFAFGNTAADIRWRLWLKKETLAALGVERSGWKGVRRTLQLRMWHVGPLRVRVEVPPQPGVGPIRGRRTAAAAAAPSRKRKRAGRGRGNGEADSDGGRGGGSDSGDDGRSVVVVSSDSSEEDTLMSGGTAGGSGGASSGSSGSSGGDDSPGSGGDSSGSGGGSSSSSDGGDSSGGVSESEGKGEEVGAFAANRAGAQGGRKHYSTRGAKQFGRTTTAAAGSGSPAKRRRCLAAAVAGAGRTPSARGAPTRLAASAAAGQTSPPAAAGPAPAAPVAALTVDVCCRICHQMGQVSLNEDQAHALCLYHVTSAEVRTAIRAGKRPPNATIELVIARPIRNPKGRTGTGTGEKGGLTATLGMKQGCWMMWIGREPLQALGVEVRPATQATLQMWRLKAAAGGRPRVGVRLRAEPTKGPQQAQAQAQPEEQARRPQPEPQRRMPPTHPARSPLDPPSRGKRYKSLTDLHAAAPEAGRKRAWRRCLEDVGQQRAGDQAEAEPREQAQSPQQQPQQEGAAAEGQVRAGEAKPVDVKREAGTILPASSLSAAHLQGCALSRAVPPPAVQPGELRLCGLTFHPELAPGVRSAMEAWEAGLAEQLAAEGLDGGLADALPEQMQIQFLDSVAQDLLKSSGIRSYVITGNLACLLGLSAYFDAPLPMHAPQLGPGSLAPGRDEGRGGAGLFAAAALRKGAVLGVLGGYVMPKAVARRHFMRGFQALSDEATAELSARAARGAGEEMGAAGGDVPSRYAWQLLEGSFHLPMPGSADGWELSMLGYGSLPALINDPRREPRGWVEGNDVGDEGGAAARGANCAVVPVSVRGLTLPVVVALRDIQPGEQLLRDYGADWWRRHEEAWALGERFGLHSAAVLHSRGAVEAL</sequence>
<comment type="caution">
    <text evidence="2">The sequence shown here is derived from an EMBL/GenBank/DDBJ whole genome shotgun (WGS) entry which is preliminary data.</text>
</comment>
<dbReference type="OrthoDB" id="5376140at2759"/>
<accession>A0A835YAT8</accession>
<feature type="compositionally biased region" description="Low complexity" evidence="1">
    <location>
        <begin position="887"/>
        <end position="901"/>
    </location>
</feature>
<feature type="compositionally biased region" description="Low complexity" evidence="1">
    <location>
        <begin position="1279"/>
        <end position="1298"/>
    </location>
</feature>
<evidence type="ECO:0000313" key="3">
    <source>
        <dbReference type="Proteomes" id="UP000612055"/>
    </source>
</evidence>
<feature type="region of interest" description="Disordered" evidence="1">
    <location>
        <begin position="1511"/>
        <end position="1554"/>
    </location>
</feature>
<evidence type="ECO:0000313" key="2">
    <source>
        <dbReference type="EMBL" id="KAG2495500.1"/>
    </source>
</evidence>
<dbReference type="CDD" id="cd08161">
    <property type="entry name" value="SET"/>
    <property type="match status" value="1"/>
</dbReference>
<feature type="compositionally biased region" description="Low complexity" evidence="1">
    <location>
        <begin position="1192"/>
        <end position="1206"/>
    </location>
</feature>
<proteinExistence type="predicted"/>
<feature type="compositionally biased region" description="Polar residues" evidence="1">
    <location>
        <begin position="166"/>
        <end position="177"/>
    </location>
</feature>
<keyword evidence="3" id="KW-1185">Reference proteome</keyword>
<reference evidence="2" key="1">
    <citation type="journal article" date="2020" name="bioRxiv">
        <title>Comparative genomics of Chlamydomonas.</title>
        <authorList>
            <person name="Craig R.J."/>
            <person name="Hasan A.R."/>
            <person name="Ness R.W."/>
            <person name="Keightley P.D."/>
        </authorList>
    </citation>
    <scope>NUCLEOTIDE SEQUENCE</scope>
    <source>
        <strain evidence="2">CCAP 11/70</strain>
    </source>
</reference>
<feature type="compositionally biased region" description="Gly residues" evidence="1">
    <location>
        <begin position="1179"/>
        <end position="1191"/>
    </location>
</feature>
<feature type="compositionally biased region" description="Low complexity" evidence="1">
    <location>
        <begin position="924"/>
        <end position="938"/>
    </location>
</feature>
<dbReference type="Proteomes" id="UP000612055">
    <property type="component" value="Unassembled WGS sequence"/>
</dbReference>
<feature type="region of interest" description="Disordered" evidence="1">
    <location>
        <begin position="694"/>
        <end position="789"/>
    </location>
</feature>
<feature type="region of interest" description="Disordered" evidence="1">
    <location>
        <begin position="668"/>
        <end position="687"/>
    </location>
</feature>
<feature type="region of interest" description="Disordered" evidence="1">
    <location>
        <begin position="1"/>
        <end position="34"/>
    </location>
</feature>
<feature type="compositionally biased region" description="Low complexity" evidence="1">
    <location>
        <begin position="1442"/>
        <end position="1452"/>
    </location>
</feature>
<dbReference type="InterPro" id="IPR046341">
    <property type="entry name" value="SET_dom_sf"/>
</dbReference>
<feature type="compositionally biased region" description="Basic residues" evidence="1">
    <location>
        <begin position="911"/>
        <end position="921"/>
    </location>
</feature>
<feature type="compositionally biased region" description="Pro residues" evidence="1">
    <location>
        <begin position="697"/>
        <end position="711"/>
    </location>
</feature>
<organism evidence="2 3">
    <name type="scientific">Edaphochlamys debaryana</name>
    <dbReference type="NCBI Taxonomy" id="47281"/>
    <lineage>
        <taxon>Eukaryota</taxon>
        <taxon>Viridiplantae</taxon>
        <taxon>Chlorophyta</taxon>
        <taxon>core chlorophytes</taxon>
        <taxon>Chlorophyceae</taxon>
        <taxon>CS clade</taxon>
        <taxon>Chlamydomonadales</taxon>
        <taxon>Chlamydomonadales incertae sedis</taxon>
        <taxon>Edaphochlamys</taxon>
    </lineage>
</organism>
<feature type="region of interest" description="Disordered" evidence="1">
    <location>
        <begin position="861"/>
        <end position="948"/>
    </location>
</feature>
<feature type="compositionally biased region" description="Gly residues" evidence="1">
    <location>
        <begin position="871"/>
        <end position="886"/>
    </location>
</feature>
<evidence type="ECO:0000256" key="1">
    <source>
        <dbReference type="SAM" id="MobiDB-lite"/>
    </source>
</evidence>
<dbReference type="InterPro" id="IPR051144">
    <property type="entry name" value="Formin_homology_domain"/>
</dbReference>
<dbReference type="PANTHER" id="PTHR45733">
    <property type="entry name" value="FORMIN-J"/>
    <property type="match status" value="1"/>
</dbReference>
<dbReference type="EMBL" id="JAEHOE010000024">
    <property type="protein sequence ID" value="KAG2495500.1"/>
    <property type="molecule type" value="Genomic_DNA"/>
</dbReference>
<feature type="compositionally biased region" description="Pro residues" evidence="1">
    <location>
        <begin position="776"/>
        <end position="787"/>
    </location>
</feature>
<evidence type="ECO:0008006" key="4">
    <source>
        <dbReference type="Google" id="ProtNLM"/>
    </source>
</evidence>
<dbReference type="PANTHER" id="PTHR45733:SF8">
    <property type="entry name" value="FORMIN-J"/>
    <property type="match status" value="1"/>
</dbReference>
<name>A0A835YAT8_9CHLO</name>
<feature type="compositionally biased region" description="Basic and acidic residues" evidence="1">
    <location>
        <begin position="1453"/>
        <end position="1464"/>
    </location>
</feature>
<feature type="compositionally biased region" description="Low complexity" evidence="1">
    <location>
        <begin position="88"/>
        <end position="115"/>
    </location>
</feature>
<feature type="compositionally biased region" description="Low complexity" evidence="1">
    <location>
        <begin position="205"/>
        <end position="215"/>
    </location>
</feature>
<feature type="region of interest" description="Disordered" evidence="1">
    <location>
        <begin position="1083"/>
        <end position="1298"/>
    </location>
</feature>
<feature type="compositionally biased region" description="Low complexity" evidence="1">
    <location>
        <begin position="740"/>
        <end position="775"/>
    </location>
</feature>
<dbReference type="Gene3D" id="2.170.270.10">
    <property type="entry name" value="SET domain"/>
    <property type="match status" value="1"/>
</dbReference>
<dbReference type="SUPFAM" id="SSF82199">
    <property type="entry name" value="SET domain"/>
    <property type="match status" value="1"/>
</dbReference>
<feature type="region of interest" description="Disordered" evidence="1">
    <location>
        <begin position="1437"/>
        <end position="1484"/>
    </location>
</feature>
<feature type="compositionally biased region" description="Low complexity" evidence="1">
    <location>
        <begin position="1527"/>
        <end position="1548"/>
    </location>
</feature>
<gene>
    <name evidence="2" type="ORF">HYH03_006444</name>
</gene>
<feature type="compositionally biased region" description="Acidic residues" evidence="1">
    <location>
        <begin position="246"/>
        <end position="269"/>
    </location>
</feature>
<feature type="compositionally biased region" description="Gly residues" evidence="1">
    <location>
        <begin position="1156"/>
        <end position="1173"/>
    </location>
</feature>
<feature type="compositionally biased region" description="Low complexity" evidence="1">
    <location>
        <begin position="712"/>
        <end position="726"/>
    </location>
</feature>
<feature type="compositionally biased region" description="Low complexity" evidence="1">
    <location>
        <begin position="178"/>
        <end position="192"/>
    </location>
</feature>
<protein>
    <recommendedName>
        <fullName evidence="4">SET domain-containing protein</fullName>
    </recommendedName>
</protein>